<protein>
    <recommendedName>
        <fullName evidence="2">Transposase IS200-like domain-containing protein</fullName>
    </recommendedName>
</protein>
<dbReference type="Gene3D" id="3.30.70.1290">
    <property type="entry name" value="Transposase IS200-like"/>
    <property type="match status" value="1"/>
</dbReference>
<accession>A0A259TUL2</accession>
<dbReference type="GO" id="GO:0006313">
    <property type="term" value="P:DNA transposition"/>
    <property type="evidence" value="ECO:0007669"/>
    <property type="project" value="InterPro"/>
</dbReference>
<sequence length="161" mass="17720">MSTSEPIADSDGFQPTSGASPAYRRTGPSVHALTYYVLLVTRRRRPLFEGAAAAARLKELLRLEAERMGLGVESIDVNPATVTIHIHAPPTLSPHKIVRELRRAASGPLREEFPHIKSAGGLFVRDYMVTSVPVPETDCDAFERHIPKRWTPKAASPKAEE</sequence>
<dbReference type="InParanoid" id="A0A259TUL2"/>
<dbReference type="GO" id="GO:0003677">
    <property type="term" value="F:DNA binding"/>
    <property type="evidence" value="ECO:0007669"/>
    <property type="project" value="InterPro"/>
</dbReference>
<dbReference type="SMART" id="SM01321">
    <property type="entry name" value="Y1_Tnp"/>
    <property type="match status" value="1"/>
</dbReference>
<dbReference type="InterPro" id="IPR036515">
    <property type="entry name" value="Transposase_17_sf"/>
</dbReference>
<dbReference type="InterPro" id="IPR002686">
    <property type="entry name" value="Transposase_17"/>
</dbReference>
<dbReference type="GO" id="GO:0004803">
    <property type="term" value="F:transposase activity"/>
    <property type="evidence" value="ECO:0007669"/>
    <property type="project" value="InterPro"/>
</dbReference>
<keyword evidence="4" id="KW-1185">Reference proteome</keyword>
<name>A0A259TUL2_9BACT</name>
<organism evidence="3 4">
    <name type="scientific">Rubricoccus marinus</name>
    <dbReference type="NCBI Taxonomy" id="716817"/>
    <lineage>
        <taxon>Bacteria</taxon>
        <taxon>Pseudomonadati</taxon>
        <taxon>Rhodothermota</taxon>
        <taxon>Rhodothermia</taxon>
        <taxon>Rhodothermales</taxon>
        <taxon>Rubricoccaceae</taxon>
        <taxon>Rubricoccus</taxon>
    </lineage>
</organism>
<dbReference type="RefSeq" id="WP_179271277.1">
    <property type="nucleotide sequence ID" value="NZ_MQWB01000011.1"/>
</dbReference>
<reference evidence="3 4" key="1">
    <citation type="submission" date="2016-11" db="EMBL/GenBank/DDBJ databases">
        <title>Study of marine rhodopsin-containing bacteria.</title>
        <authorList>
            <person name="Yoshizawa S."/>
            <person name="Kumagai Y."/>
            <person name="Kogure K."/>
        </authorList>
    </citation>
    <scope>NUCLEOTIDE SEQUENCE [LARGE SCALE GENOMIC DNA]</scope>
    <source>
        <strain evidence="3 4">SG-29</strain>
    </source>
</reference>
<dbReference type="Pfam" id="PF01797">
    <property type="entry name" value="Y1_Tnp"/>
    <property type="match status" value="1"/>
</dbReference>
<evidence type="ECO:0000313" key="3">
    <source>
        <dbReference type="EMBL" id="OZC01264.1"/>
    </source>
</evidence>
<feature type="region of interest" description="Disordered" evidence="1">
    <location>
        <begin position="1"/>
        <end position="25"/>
    </location>
</feature>
<feature type="domain" description="Transposase IS200-like" evidence="2">
    <location>
        <begin position="30"/>
        <end position="145"/>
    </location>
</feature>
<gene>
    <name evidence="3" type="ORF">BSZ36_17610</name>
</gene>
<comment type="caution">
    <text evidence="3">The sequence shown here is derived from an EMBL/GenBank/DDBJ whole genome shotgun (WGS) entry which is preliminary data.</text>
</comment>
<dbReference type="AlphaFoldDB" id="A0A259TUL2"/>
<evidence type="ECO:0000256" key="1">
    <source>
        <dbReference type="SAM" id="MobiDB-lite"/>
    </source>
</evidence>
<evidence type="ECO:0000259" key="2">
    <source>
        <dbReference type="SMART" id="SM01321"/>
    </source>
</evidence>
<evidence type="ECO:0000313" key="4">
    <source>
        <dbReference type="Proteomes" id="UP000216446"/>
    </source>
</evidence>
<dbReference type="Proteomes" id="UP000216446">
    <property type="component" value="Unassembled WGS sequence"/>
</dbReference>
<dbReference type="EMBL" id="MQWB01000011">
    <property type="protein sequence ID" value="OZC01264.1"/>
    <property type="molecule type" value="Genomic_DNA"/>
</dbReference>
<proteinExistence type="predicted"/>
<dbReference type="SUPFAM" id="SSF143422">
    <property type="entry name" value="Transposase IS200-like"/>
    <property type="match status" value="1"/>
</dbReference>